<evidence type="ECO:0000256" key="6">
    <source>
        <dbReference type="ARBA" id="ARBA00023015"/>
    </source>
</evidence>
<accession>A0A1W0WE81</accession>
<keyword evidence="12" id="KW-1185">Reference proteome</keyword>
<evidence type="ECO:0000256" key="7">
    <source>
        <dbReference type="ARBA" id="ARBA00023163"/>
    </source>
</evidence>
<protein>
    <submittedName>
        <fullName evidence="11">Transcriptional repressor CTCF</fullName>
    </submittedName>
</protein>
<dbReference type="AlphaFoldDB" id="A0A1W0WE81"/>
<dbReference type="PANTHER" id="PTHR46179">
    <property type="entry name" value="ZINC FINGER PROTEIN"/>
    <property type="match status" value="1"/>
</dbReference>
<dbReference type="GO" id="GO:0006357">
    <property type="term" value="P:regulation of transcription by RNA polymerase II"/>
    <property type="evidence" value="ECO:0007669"/>
    <property type="project" value="TreeGrafter"/>
</dbReference>
<keyword evidence="7" id="KW-0804">Transcription</keyword>
<keyword evidence="5" id="KW-0862">Zinc</keyword>
<comment type="subcellular location">
    <subcellularLocation>
        <location evidence="1">Nucleus</location>
    </subcellularLocation>
</comment>
<sequence length="314" mass="36254">MAMGSRSPNDHHTMDDEHPFRCGQANCSKAFRLFRQLQSHVKIHSDKKPFKCPHEPCDYESHYSGAVLVHVRQVHTNERRFKCQVPECTYASSTSRGLHTHHLTHMTREERPKFRCPHPGCSHEVLTPHGFKNHLRTHTGEKPYSCPYCSHVCTQNSHMRLHIRVRHQGERKFKCRQPGCSYAAGTPSDVRLHHAKMHSEAGKKVKRCVCTHPGCTYVGSDETLLVEHTRRHTGERPFVCSHPDCEFATTTARTLKTHNMQHTGERPYHCIHPGCGRQFIQPTECNSHYKANHIRKQDWIPGQRYYTVHKGAGR</sequence>
<feature type="domain" description="C2H2-type" evidence="10">
    <location>
        <begin position="238"/>
        <end position="267"/>
    </location>
</feature>
<organism evidence="11 12">
    <name type="scientific">Hypsibius exemplaris</name>
    <name type="common">Freshwater tardigrade</name>
    <dbReference type="NCBI Taxonomy" id="2072580"/>
    <lineage>
        <taxon>Eukaryota</taxon>
        <taxon>Metazoa</taxon>
        <taxon>Ecdysozoa</taxon>
        <taxon>Tardigrada</taxon>
        <taxon>Eutardigrada</taxon>
        <taxon>Parachela</taxon>
        <taxon>Hypsibioidea</taxon>
        <taxon>Hypsibiidae</taxon>
        <taxon>Hypsibius</taxon>
    </lineage>
</organism>
<evidence type="ECO:0000256" key="4">
    <source>
        <dbReference type="ARBA" id="ARBA00022771"/>
    </source>
</evidence>
<keyword evidence="2" id="KW-0479">Metal-binding</keyword>
<dbReference type="PROSITE" id="PS00028">
    <property type="entry name" value="ZINC_FINGER_C2H2_1"/>
    <property type="match status" value="4"/>
</dbReference>
<keyword evidence="8" id="KW-0539">Nucleus</keyword>
<dbReference type="SUPFAM" id="SSF57667">
    <property type="entry name" value="beta-beta-alpha zinc fingers"/>
    <property type="match status" value="5"/>
</dbReference>
<evidence type="ECO:0000256" key="3">
    <source>
        <dbReference type="ARBA" id="ARBA00022737"/>
    </source>
</evidence>
<dbReference type="InterPro" id="IPR036236">
    <property type="entry name" value="Znf_C2H2_sf"/>
</dbReference>
<reference evidence="12" key="1">
    <citation type="submission" date="2017-01" db="EMBL/GenBank/DDBJ databases">
        <title>Comparative genomics of anhydrobiosis in the tardigrade Hypsibius dujardini.</title>
        <authorList>
            <person name="Yoshida Y."/>
            <person name="Koutsovoulos G."/>
            <person name="Laetsch D."/>
            <person name="Stevens L."/>
            <person name="Kumar S."/>
            <person name="Horikawa D."/>
            <person name="Ishino K."/>
            <person name="Komine S."/>
            <person name="Tomita M."/>
            <person name="Blaxter M."/>
            <person name="Arakawa K."/>
        </authorList>
    </citation>
    <scope>NUCLEOTIDE SEQUENCE [LARGE SCALE GENOMIC DNA]</scope>
    <source>
        <strain evidence="12">Z151</strain>
    </source>
</reference>
<dbReference type="GO" id="GO:0008270">
    <property type="term" value="F:zinc ion binding"/>
    <property type="evidence" value="ECO:0007669"/>
    <property type="project" value="UniProtKB-KW"/>
</dbReference>
<evidence type="ECO:0000256" key="8">
    <source>
        <dbReference type="ARBA" id="ARBA00023242"/>
    </source>
</evidence>
<dbReference type="GO" id="GO:0005634">
    <property type="term" value="C:nucleus"/>
    <property type="evidence" value="ECO:0007669"/>
    <property type="project" value="UniProtKB-SubCell"/>
</dbReference>
<dbReference type="EMBL" id="MTYJ01000122">
    <property type="protein sequence ID" value="OQV13499.1"/>
    <property type="molecule type" value="Genomic_DNA"/>
</dbReference>
<feature type="domain" description="C2H2-type" evidence="10">
    <location>
        <begin position="20"/>
        <end position="49"/>
    </location>
</feature>
<evidence type="ECO:0000256" key="1">
    <source>
        <dbReference type="ARBA" id="ARBA00004123"/>
    </source>
</evidence>
<feature type="domain" description="C2H2-type" evidence="10">
    <location>
        <begin position="144"/>
        <end position="172"/>
    </location>
</feature>
<gene>
    <name evidence="11" type="ORF">BV898_12247</name>
</gene>
<dbReference type="PANTHER" id="PTHR46179:SF13">
    <property type="entry name" value="C2H2-TYPE DOMAIN-CONTAINING PROTEIN"/>
    <property type="match status" value="1"/>
</dbReference>
<proteinExistence type="predicted"/>
<evidence type="ECO:0000259" key="10">
    <source>
        <dbReference type="PROSITE" id="PS50157"/>
    </source>
</evidence>
<keyword evidence="3" id="KW-0677">Repeat</keyword>
<feature type="domain" description="C2H2-type" evidence="10">
    <location>
        <begin position="114"/>
        <end position="143"/>
    </location>
</feature>
<keyword evidence="4 9" id="KW-0863">Zinc-finger</keyword>
<feature type="domain" description="C2H2-type" evidence="10">
    <location>
        <begin position="50"/>
        <end position="80"/>
    </location>
</feature>
<dbReference type="FunFam" id="3.30.160.60:FF:000100">
    <property type="entry name" value="Zinc finger 45-like"/>
    <property type="match status" value="1"/>
</dbReference>
<evidence type="ECO:0000313" key="12">
    <source>
        <dbReference type="Proteomes" id="UP000192578"/>
    </source>
</evidence>
<keyword evidence="6" id="KW-0805">Transcription regulation</keyword>
<dbReference type="InterPro" id="IPR013087">
    <property type="entry name" value="Znf_C2H2_type"/>
</dbReference>
<evidence type="ECO:0000256" key="2">
    <source>
        <dbReference type="ARBA" id="ARBA00022723"/>
    </source>
</evidence>
<feature type="domain" description="C2H2-type" evidence="10">
    <location>
        <begin position="208"/>
        <end position="237"/>
    </location>
</feature>
<evidence type="ECO:0000313" key="11">
    <source>
        <dbReference type="EMBL" id="OQV13499.1"/>
    </source>
</evidence>
<dbReference type="PROSITE" id="PS50157">
    <property type="entry name" value="ZINC_FINGER_C2H2_2"/>
    <property type="match status" value="7"/>
</dbReference>
<dbReference type="Proteomes" id="UP000192578">
    <property type="component" value="Unassembled WGS sequence"/>
</dbReference>
<feature type="domain" description="C2H2-type" evidence="10">
    <location>
        <begin position="268"/>
        <end position="298"/>
    </location>
</feature>
<evidence type="ECO:0000256" key="9">
    <source>
        <dbReference type="PROSITE-ProRule" id="PRU00042"/>
    </source>
</evidence>
<comment type="caution">
    <text evidence="11">The sequence shown here is derived from an EMBL/GenBank/DDBJ whole genome shotgun (WGS) entry which is preliminary data.</text>
</comment>
<dbReference type="OrthoDB" id="6591996at2759"/>
<name>A0A1W0WE81_HYPEX</name>
<dbReference type="SMART" id="SM00355">
    <property type="entry name" value="ZnF_C2H2"/>
    <property type="match status" value="9"/>
</dbReference>
<dbReference type="Gene3D" id="3.30.160.60">
    <property type="entry name" value="Classic Zinc Finger"/>
    <property type="match status" value="7"/>
</dbReference>
<dbReference type="InterPro" id="IPR051061">
    <property type="entry name" value="Zinc_finger_trans_reg"/>
</dbReference>
<evidence type="ECO:0000256" key="5">
    <source>
        <dbReference type="ARBA" id="ARBA00022833"/>
    </source>
</evidence>